<keyword evidence="6" id="KW-0175">Coiled coil</keyword>
<evidence type="ECO:0000313" key="7">
    <source>
        <dbReference type="EMBL" id="HJF92771.1"/>
    </source>
</evidence>
<reference evidence="7" key="2">
    <citation type="submission" date="2021-09" db="EMBL/GenBank/DDBJ databases">
        <authorList>
            <person name="Gilroy R."/>
        </authorList>
    </citation>
    <scope>NUCLEOTIDE SEQUENCE</scope>
    <source>
        <strain evidence="7">CHK55-1828</strain>
    </source>
</reference>
<evidence type="ECO:0000256" key="5">
    <source>
        <dbReference type="ARBA" id="ARBA00023136"/>
    </source>
</evidence>
<protein>
    <submittedName>
        <fullName evidence="7">LemA family protein</fullName>
    </submittedName>
</protein>
<dbReference type="Pfam" id="PF04011">
    <property type="entry name" value="LemA"/>
    <property type="match status" value="1"/>
</dbReference>
<feature type="coiled-coil region" evidence="6">
    <location>
        <begin position="118"/>
        <end position="145"/>
    </location>
</feature>
<dbReference type="EMBL" id="DYVX01000084">
    <property type="protein sequence ID" value="HJF92771.1"/>
    <property type="molecule type" value="Genomic_DNA"/>
</dbReference>
<dbReference type="PANTHER" id="PTHR34478:SF1">
    <property type="entry name" value="PROTEIN LEMA"/>
    <property type="match status" value="1"/>
</dbReference>
<evidence type="ECO:0000256" key="6">
    <source>
        <dbReference type="SAM" id="Coils"/>
    </source>
</evidence>
<dbReference type="PANTHER" id="PTHR34478">
    <property type="entry name" value="PROTEIN LEMA"/>
    <property type="match status" value="1"/>
</dbReference>
<dbReference type="AlphaFoldDB" id="A0A921LCF3"/>
<comment type="caution">
    <text evidence="7">The sequence shown here is derived from an EMBL/GenBank/DDBJ whole genome shotgun (WGS) entry which is preliminary data.</text>
</comment>
<accession>A0A921LCF3</accession>
<evidence type="ECO:0000256" key="4">
    <source>
        <dbReference type="ARBA" id="ARBA00022989"/>
    </source>
</evidence>
<keyword evidence="5" id="KW-0472">Membrane</keyword>
<dbReference type="Gene3D" id="1.20.1440.20">
    <property type="entry name" value="LemA-like domain"/>
    <property type="match status" value="1"/>
</dbReference>
<comment type="similarity">
    <text evidence="2">Belongs to the LemA family.</text>
</comment>
<gene>
    <name evidence="7" type="ORF">K8W02_10395</name>
</gene>
<keyword evidence="4" id="KW-1133">Transmembrane helix</keyword>
<dbReference type="RefSeq" id="WP_276828577.1">
    <property type="nucleotide sequence ID" value="NZ_DYVX01000084.1"/>
</dbReference>
<dbReference type="InterPro" id="IPR007156">
    <property type="entry name" value="MamQ_LemA"/>
</dbReference>
<evidence type="ECO:0000256" key="1">
    <source>
        <dbReference type="ARBA" id="ARBA00004167"/>
    </source>
</evidence>
<proteinExistence type="inferred from homology"/>
<organism evidence="7 8">
    <name type="scientific">Mediterranea massiliensis</name>
    <dbReference type="NCBI Taxonomy" id="1841865"/>
    <lineage>
        <taxon>Bacteria</taxon>
        <taxon>Pseudomonadati</taxon>
        <taxon>Bacteroidota</taxon>
        <taxon>Bacteroidia</taxon>
        <taxon>Bacteroidales</taxon>
        <taxon>Bacteroidaceae</taxon>
        <taxon>Mediterranea</taxon>
    </lineage>
</organism>
<dbReference type="InterPro" id="IPR023353">
    <property type="entry name" value="LemA-like_dom_sf"/>
</dbReference>
<dbReference type="Proteomes" id="UP000717835">
    <property type="component" value="Unassembled WGS sequence"/>
</dbReference>
<sequence>MTALIGGLVGVVLLFILWYVWTANNLIAKRNRVRQCRSSICVVLKQRNDLIPNLVASVKTYMGHESEVLVRIAELRSRLSSSSSEGELIRAGGELSSLLSRLNVSVEDYPELKADGQFHRLQANIEEMELQLQAVRRTYNAAVTDYNNAIEMFPSSVVARRQRHVEEPLVEIPEEERRNVDVAGLFGR</sequence>
<comment type="subcellular location">
    <subcellularLocation>
        <location evidence="1">Membrane</location>
        <topology evidence="1">Single-pass membrane protein</topology>
    </subcellularLocation>
</comment>
<evidence type="ECO:0000256" key="3">
    <source>
        <dbReference type="ARBA" id="ARBA00022692"/>
    </source>
</evidence>
<reference evidence="7" key="1">
    <citation type="journal article" date="2021" name="PeerJ">
        <title>Extensive microbial diversity within the chicken gut microbiome revealed by metagenomics and culture.</title>
        <authorList>
            <person name="Gilroy R."/>
            <person name="Ravi A."/>
            <person name="Getino M."/>
            <person name="Pursley I."/>
            <person name="Horton D.L."/>
            <person name="Alikhan N.F."/>
            <person name="Baker D."/>
            <person name="Gharbi K."/>
            <person name="Hall N."/>
            <person name="Watson M."/>
            <person name="Adriaenssens E.M."/>
            <person name="Foster-Nyarko E."/>
            <person name="Jarju S."/>
            <person name="Secka A."/>
            <person name="Antonio M."/>
            <person name="Oren A."/>
            <person name="Chaudhuri R.R."/>
            <person name="La Ragione R."/>
            <person name="Hildebrand F."/>
            <person name="Pallen M.J."/>
        </authorList>
    </citation>
    <scope>NUCLEOTIDE SEQUENCE</scope>
    <source>
        <strain evidence="7">CHK55-1828</strain>
    </source>
</reference>
<evidence type="ECO:0000256" key="2">
    <source>
        <dbReference type="ARBA" id="ARBA00008854"/>
    </source>
</evidence>
<dbReference type="GO" id="GO:0016020">
    <property type="term" value="C:membrane"/>
    <property type="evidence" value="ECO:0007669"/>
    <property type="project" value="UniProtKB-SubCell"/>
</dbReference>
<evidence type="ECO:0000313" key="8">
    <source>
        <dbReference type="Proteomes" id="UP000717835"/>
    </source>
</evidence>
<keyword evidence="3" id="KW-0812">Transmembrane</keyword>
<name>A0A921LCF3_9BACT</name>
<dbReference type="SUPFAM" id="SSF140478">
    <property type="entry name" value="LemA-like"/>
    <property type="match status" value="1"/>
</dbReference>